<accession>A0AAE6TBD3</accession>
<sequence>MNRASPFADDPVSANQENTRELRENRRRRSRFILPAPRHLAAVAVGALLAAVLVHYLGFIVLSWFDLGIHVHKAPAVQEDRKPLPEKIVLKADDRPAPDVAEVVEKPDIEQLEEVPPELPDLEDMLPEQVVIAPGETSFSADPVTPSPPESLAPRMPQVDMNAVAKGLPEPSPPEMLKTSASPATIKTAEPDMVNPDEWYNNKLKGAGGQDDSHLPDGSKSLSQLMAQSSLGKDSGYSRLGADLLFEYNKAVMKNSARLSMLQLAGLMMKNPDTIFIVEGHTDSFGSGEYNAVLSLMRANAVRQWLKDNGIALTRPNGECRLYIRACGASRPVVSTKGDRNAQAANRRVEIHMRKPGEEIPAGSLPVTYAVDMNTPIARQVRAGVGAEARIPASAGERKTAPAARPPSAVPAARPAPAAPGRREKPAPRQEVIPEAEPVPETIPSAEPVEEHIPSAEPVEEDIPLAEPVVHAERRAAVKGGLA</sequence>
<gene>
    <name evidence="8" type="ORF">DMI76_08750</name>
</gene>
<dbReference type="InterPro" id="IPR036737">
    <property type="entry name" value="OmpA-like_sf"/>
</dbReference>
<feature type="compositionally biased region" description="Low complexity" evidence="5">
    <location>
        <begin position="410"/>
        <end position="420"/>
    </location>
</feature>
<evidence type="ECO:0000256" key="3">
    <source>
        <dbReference type="ARBA" id="ARBA00023237"/>
    </source>
</evidence>
<feature type="region of interest" description="Disordered" evidence="5">
    <location>
        <begin position="169"/>
        <end position="220"/>
    </location>
</feature>
<dbReference type="GO" id="GO:0009279">
    <property type="term" value="C:cell outer membrane"/>
    <property type="evidence" value="ECO:0007669"/>
    <property type="project" value="UniProtKB-SubCell"/>
</dbReference>
<keyword evidence="6" id="KW-0812">Transmembrane</keyword>
<dbReference type="CDD" id="cd07185">
    <property type="entry name" value="OmpA_C-like"/>
    <property type="match status" value="1"/>
</dbReference>
<dbReference type="PRINTS" id="PR01021">
    <property type="entry name" value="OMPADOMAIN"/>
</dbReference>
<dbReference type="InterPro" id="IPR050330">
    <property type="entry name" value="Bact_OuterMem_StrucFunc"/>
</dbReference>
<dbReference type="PROSITE" id="PS51123">
    <property type="entry name" value="OMPA_2"/>
    <property type="match status" value="1"/>
</dbReference>
<evidence type="ECO:0000256" key="5">
    <source>
        <dbReference type="SAM" id="MobiDB-lite"/>
    </source>
</evidence>
<keyword evidence="2 4" id="KW-0472">Membrane</keyword>
<evidence type="ECO:0000259" key="7">
    <source>
        <dbReference type="PROSITE" id="PS51123"/>
    </source>
</evidence>
<feature type="region of interest" description="Disordered" evidence="5">
    <location>
        <begin position="392"/>
        <end position="468"/>
    </location>
</feature>
<name>A0AAE6TBD3_9BACT</name>
<organism evidence="8 9">
    <name type="scientific">Akkermansia massiliensis</name>
    <dbReference type="NCBI Taxonomy" id="2927224"/>
    <lineage>
        <taxon>Bacteria</taxon>
        <taxon>Pseudomonadati</taxon>
        <taxon>Verrucomicrobiota</taxon>
        <taxon>Verrucomicrobiia</taxon>
        <taxon>Verrucomicrobiales</taxon>
        <taxon>Akkermansiaceae</taxon>
        <taxon>Akkermansia</taxon>
    </lineage>
</organism>
<evidence type="ECO:0000256" key="6">
    <source>
        <dbReference type="SAM" id="Phobius"/>
    </source>
</evidence>
<dbReference type="InterPro" id="IPR006664">
    <property type="entry name" value="OMP_bac"/>
</dbReference>
<dbReference type="EMBL" id="CP029701">
    <property type="protein sequence ID" value="QHV63445.1"/>
    <property type="molecule type" value="Genomic_DNA"/>
</dbReference>
<dbReference type="Gene3D" id="3.30.1330.60">
    <property type="entry name" value="OmpA-like domain"/>
    <property type="match status" value="1"/>
</dbReference>
<feature type="domain" description="OmpA-like" evidence="7">
    <location>
        <begin position="233"/>
        <end position="357"/>
    </location>
</feature>
<dbReference type="AlphaFoldDB" id="A0AAE6TBD3"/>
<dbReference type="PANTHER" id="PTHR30329">
    <property type="entry name" value="STATOR ELEMENT OF FLAGELLAR MOTOR COMPLEX"/>
    <property type="match status" value="1"/>
</dbReference>
<feature type="region of interest" description="Disordered" evidence="5">
    <location>
        <begin position="1"/>
        <end position="25"/>
    </location>
</feature>
<dbReference type="Pfam" id="PF00691">
    <property type="entry name" value="OmpA"/>
    <property type="match status" value="1"/>
</dbReference>
<evidence type="ECO:0000313" key="9">
    <source>
        <dbReference type="Proteomes" id="UP000642553"/>
    </source>
</evidence>
<protein>
    <recommendedName>
        <fullName evidence="7">OmpA-like domain-containing protein</fullName>
    </recommendedName>
</protein>
<evidence type="ECO:0000313" key="8">
    <source>
        <dbReference type="EMBL" id="QHV63445.1"/>
    </source>
</evidence>
<keyword evidence="6" id="KW-1133">Transmembrane helix</keyword>
<evidence type="ECO:0000256" key="2">
    <source>
        <dbReference type="ARBA" id="ARBA00023136"/>
    </source>
</evidence>
<dbReference type="InterPro" id="IPR006665">
    <property type="entry name" value="OmpA-like"/>
</dbReference>
<proteinExistence type="predicted"/>
<dbReference type="PANTHER" id="PTHR30329:SF21">
    <property type="entry name" value="LIPOPROTEIN YIAD-RELATED"/>
    <property type="match status" value="1"/>
</dbReference>
<keyword evidence="3" id="KW-0998">Cell outer membrane</keyword>
<reference evidence="8" key="1">
    <citation type="submission" date="2018-05" db="EMBL/GenBank/DDBJ databases">
        <title>Complete genome sequnece of Akkermansia muciniphila EB-AMDK-40.</title>
        <authorList>
            <person name="Nam Y.-D."/>
            <person name="Chung W.-H."/>
            <person name="Park Y.S."/>
            <person name="Kang J."/>
        </authorList>
    </citation>
    <scope>NUCLEOTIDE SEQUENCE</scope>
    <source>
        <strain evidence="8">EB-AMDK-40</strain>
    </source>
</reference>
<dbReference type="Proteomes" id="UP000642553">
    <property type="component" value="Chromosome"/>
</dbReference>
<evidence type="ECO:0000256" key="1">
    <source>
        <dbReference type="ARBA" id="ARBA00004442"/>
    </source>
</evidence>
<dbReference type="SUPFAM" id="SSF103088">
    <property type="entry name" value="OmpA-like"/>
    <property type="match status" value="1"/>
</dbReference>
<comment type="subcellular location">
    <subcellularLocation>
        <location evidence="1">Cell outer membrane</location>
    </subcellularLocation>
</comment>
<feature type="transmembrane region" description="Helical" evidence="6">
    <location>
        <begin position="40"/>
        <end position="65"/>
    </location>
</feature>
<evidence type="ECO:0000256" key="4">
    <source>
        <dbReference type="PROSITE-ProRule" id="PRU00473"/>
    </source>
</evidence>